<dbReference type="EMBL" id="JAZHXJ010001539">
    <property type="protein sequence ID" value="KAL1844683.1"/>
    <property type="molecule type" value="Genomic_DNA"/>
</dbReference>
<evidence type="ECO:0000313" key="2">
    <source>
        <dbReference type="Proteomes" id="UP001586593"/>
    </source>
</evidence>
<evidence type="ECO:0000313" key="1">
    <source>
        <dbReference type="EMBL" id="KAL1844683.1"/>
    </source>
</evidence>
<dbReference type="InterPro" id="IPR029058">
    <property type="entry name" value="AB_hydrolase_fold"/>
</dbReference>
<gene>
    <name evidence="1" type="ORF">VTK73DRAFT_2040</name>
</gene>
<dbReference type="Gene3D" id="3.40.50.1820">
    <property type="entry name" value="alpha/beta hydrolase"/>
    <property type="match status" value="1"/>
</dbReference>
<proteinExistence type="predicted"/>
<sequence length="151" mass="16713">MFEVHQSDTLHPFIADSYERHRLLFSHHPQEVSTVTTAEQYRRYATAKNIQPALEDVGYGAQAAWFGSPAAQRVIVYIPGGGFVYYAAPGDMNLAHEMYLAASADDGDVAVAVMAYETARKMPYPNILRQIGALVAHLMKGRDPANVSRSR</sequence>
<accession>A0ABR3VSN0</accession>
<keyword evidence="2" id="KW-1185">Reference proteome</keyword>
<comment type="caution">
    <text evidence="1">The sequence shown here is derived from an EMBL/GenBank/DDBJ whole genome shotgun (WGS) entry which is preliminary data.</text>
</comment>
<protein>
    <submittedName>
        <fullName evidence="1">Uncharacterized protein</fullName>
    </submittedName>
</protein>
<dbReference type="Proteomes" id="UP001586593">
    <property type="component" value="Unassembled WGS sequence"/>
</dbReference>
<dbReference type="SUPFAM" id="SSF53474">
    <property type="entry name" value="alpha/beta-Hydrolases"/>
    <property type="match status" value="1"/>
</dbReference>
<name>A0ABR3VSN0_9PEZI</name>
<reference evidence="1 2" key="1">
    <citation type="journal article" date="2024" name="Commun. Biol.">
        <title>Comparative genomic analysis of thermophilic fungi reveals convergent evolutionary adaptations and gene losses.</title>
        <authorList>
            <person name="Steindorff A.S."/>
            <person name="Aguilar-Pontes M.V."/>
            <person name="Robinson A.J."/>
            <person name="Andreopoulos B."/>
            <person name="LaButti K."/>
            <person name="Kuo A."/>
            <person name="Mondo S."/>
            <person name="Riley R."/>
            <person name="Otillar R."/>
            <person name="Haridas S."/>
            <person name="Lipzen A."/>
            <person name="Grimwood J."/>
            <person name="Schmutz J."/>
            <person name="Clum A."/>
            <person name="Reid I.D."/>
            <person name="Moisan M.C."/>
            <person name="Butler G."/>
            <person name="Nguyen T.T.M."/>
            <person name="Dewar K."/>
            <person name="Conant G."/>
            <person name="Drula E."/>
            <person name="Henrissat B."/>
            <person name="Hansel C."/>
            <person name="Singer S."/>
            <person name="Hutchinson M.I."/>
            <person name="de Vries R.P."/>
            <person name="Natvig D.O."/>
            <person name="Powell A.J."/>
            <person name="Tsang A."/>
            <person name="Grigoriev I.V."/>
        </authorList>
    </citation>
    <scope>NUCLEOTIDE SEQUENCE [LARGE SCALE GENOMIC DNA]</scope>
    <source>
        <strain evidence="1 2">ATCC 24622</strain>
    </source>
</reference>
<organism evidence="1 2">
    <name type="scientific">Phialemonium thermophilum</name>
    <dbReference type="NCBI Taxonomy" id="223376"/>
    <lineage>
        <taxon>Eukaryota</taxon>
        <taxon>Fungi</taxon>
        <taxon>Dikarya</taxon>
        <taxon>Ascomycota</taxon>
        <taxon>Pezizomycotina</taxon>
        <taxon>Sordariomycetes</taxon>
        <taxon>Sordariomycetidae</taxon>
        <taxon>Cephalothecales</taxon>
        <taxon>Cephalothecaceae</taxon>
        <taxon>Phialemonium</taxon>
    </lineage>
</organism>